<dbReference type="Gene3D" id="3.20.20.150">
    <property type="entry name" value="Divalent-metal-dependent TIM barrel enzymes"/>
    <property type="match status" value="1"/>
</dbReference>
<evidence type="ECO:0000313" key="1">
    <source>
        <dbReference type="EMBL" id="MBR8537335.1"/>
    </source>
</evidence>
<sequence length="279" mass="32254">MRYQVGMGFRRDFADEFIDNEAFKPDFIELAPENWIGMGGYWKKKLDAVAGRYPVTCHGLSLSIGSPDDLDWTFLKQLKEFLKRYNVSIYSEHLSFAKADNAHLYDLLPIPFRDDAIKHIVKRIKMVQDYLERPLVLENVSYYTSVAAQMTEQEFVSRVVEESGCQLLLDVNNVYVNAFNHGYNAEEFISQLPLDKVAYIHMAGHDKVSDDLIIDTHGQAIIDPVYTLFEYTVKLLNKPVPVLLERDFNIPETQELIGEMERLKGIVKKIWEVEHVIES</sequence>
<dbReference type="PANTHER" id="PTHR42194">
    <property type="entry name" value="UPF0276 PROTEIN HI_1600"/>
    <property type="match status" value="1"/>
</dbReference>
<dbReference type="AlphaFoldDB" id="A0A941F931"/>
<dbReference type="Pfam" id="PF05114">
    <property type="entry name" value="MbnB_TglH_ChrH"/>
    <property type="match status" value="1"/>
</dbReference>
<gene>
    <name evidence="1" type="ORF">KDU71_17330</name>
</gene>
<dbReference type="NCBIfam" id="NF003818">
    <property type="entry name" value="PRK05409.1"/>
    <property type="match status" value="1"/>
</dbReference>
<dbReference type="EMBL" id="JAGTAR010000030">
    <property type="protein sequence ID" value="MBR8537335.1"/>
    <property type="molecule type" value="Genomic_DNA"/>
</dbReference>
<proteinExistence type="predicted"/>
<reference evidence="1" key="2">
    <citation type="submission" date="2021-04" db="EMBL/GenBank/DDBJ databases">
        <authorList>
            <person name="Zhang T."/>
            <person name="Zhang Y."/>
            <person name="Lu D."/>
            <person name="Zuo D."/>
            <person name="Du Z."/>
        </authorList>
    </citation>
    <scope>NUCLEOTIDE SEQUENCE</scope>
    <source>
        <strain evidence="1">JR1</strain>
    </source>
</reference>
<dbReference type="InterPro" id="IPR007801">
    <property type="entry name" value="MbnB/TglH/ChrH"/>
</dbReference>
<dbReference type="RefSeq" id="WP_212192359.1">
    <property type="nucleotide sequence ID" value="NZ_JAGTAR010000030.1"/>
</dbReference>
<organism evidence="1 2">
    <name type="scientific">Carboxylicivirga sediminis</name>
    <dbReference type="NCBI Taxonomy" id="2006564"/>
    <lineage>
        <taxon>Bacteria</taxon>
        <taxon>Pseudomonadati</taxon>
        <taxon>Bacteroidota</taxon>
        <taxon>Bacteroidia</taxon>
        <taxon>Marinilabiliales</taxon>
        <taxon>Marinilabiliaceae</taxon>
        <taxon>Carboxylicivirga</taxon>
    </lineage>
</organism>
<keyword evidence="2" id="KW-1185">Reference proteome</keyword>
<protein>
    <submittedName>
        <fullName evidence="1">DUF692 domain-containing protein</fullName>
    </submittedName>
</protein>
<dbReference type="PANTHER" id="PTHR42194:SF1">
    <property type="entry name" value="UPF0276 PROTEIN HI_1600"/>
    <property type="match status" value="1"/>
</dbReference>
<name>A0A941F931_9BACT</name>
<dbReference type="SUPFAM" id="SSF51658">
    <property type="entry name" value="Xylose isomerase-like"/>
    <property type="match status" value="1"/>
</dbReference>
<evidence type="ECO:0000313" key="2">
    <source>
        <dbReference type="Proteomes" id="UP000679220"/>
    </source>
</evidence>
<dbReference type="Proteomes" id="UP000679220">
    <property type="component" value="Unassembled WGS sequence"/>
</dbReference>
<comment type="caution">
    <text evidence="1">The sequence shown here is derived from an EMBL/GenBank/DDBJ whole genome shotgun (WGS) entry which is preliminary data.</text>
</comment>
<dbReference type="InterPro" id="IPR036237">
    <property type="entry name" value="Xyl_isomerase-like_sf"/>
</dbReference>
<reference evidence="1" key="1">
    <citation type="journal article" date="2018" name="Int. J. Syst. Evol. Microbiol.">
        <title>Carboxylicivirga sediminis sp. nov., isolated from coastal sediment.</title>
        <authorList>
            <person name="Wang F.Q."/>
            <person name="Ren L.H."/>
            <person name="Zou R.J."/>
            <person name="Sun Y.Z."/>
            <person name="Liu X.J."/>
            <person name="Jiang F."/>
            <person name="Liu L.J."/>
        </authorList>
    </citation>
    <scope>NUCLEOTIDE SEQUENCE</scope>
    <source>
        <strain evidence="1">JR1</strain>
    </source>
</reference>
<accession>A0A941F931</accession>